<evidence type="ECO:0000313" key="2">
    <source>
        <dbReference type="EMBL" id="KIP98350.1"/>
    </source>
</evidence>
<sequence>MTRDKQKDEAYFSKWIQFIVGSLKRRAEEMPSLPYIPGRLGAAQSLTSDALQLVIYQYSRGDSFDEIRPNVWRWIELKELQARVYATTPAEFHKVRAMYERVTLDTVYDALTMMAFSKALHFSGDERKRLLKAIGHSGEDALIDIAAVKMGDNVRQASSTSKFPKVYGPLLEIWGSDPERRADAVVAYGKSWKKKMRPIYWSDNLNGGEGAYFGYWAFELALSVILFNIDDKALRANPYYPADVVDASV</sequence>
<gene>
    <name evidence="2" type="ORF">RU07_22135</name>
</gene>
<name>A0A0D0IYR3_AGRTU</name>
<dbReference type="OrthoDB" id="8576337at2"/>
<comment type="caution">
    <text evidence="2">The sequence shown here is derived from an EMBL/GenBank/DDBJ whole genome shotgun (WGS) entry which is preliminary data.</text>
</comment>
<proteinExistence type="predicted"/>
<protein>
    <recommendedName>
        <fullName evidence="1">PoNi C-terminal domain-containing protein</fullName>
    </recommendedName>
</protein>
<organism evidence="2 3">
    <name type="scientific">Agrobacterium tumefaciens</name>
    <dbReference type="NCBI Taxonomy" id="358"/>
    <lineage>
        <taxon>Bacteria</taxon>
        <taxon>Pseudomonadati</taxon>
        <taxon>Pseudomonadota</taxon>
        <taxon>Alphaproteobacteria</taxon>
        <taxon>Hyphomicrobiales</taxon>
        <taxon>Rhizobiaceae</taxon>
        <taxon>Rhizobium/Agrobacterium group</taxon>
        <taxon>Agrobacterium</taxon>
        <taxon>Agrobacterium tumefaciens complex</taxon>
    </lineage>
</organism>
<dbReference type="EMBL" id="JXQV01000035">
    <property type="protein sequence ID" value="KIP98350.1"/>
    <property type="molecule type" value="Genomic_DNA"/>
</dbReference>
<dbReference type="Gene3D" id="1.10.3920.10">
    <property type="entry name" value="PA2201 C-terminal domain-like"/>
    <property type="match status" value="1"/>
</dbReference>
<dbReference type="InterPro" id="IPR015025">
    <property type="entry name" value="PoNi_C"/>
</dbReference>
<evidence type="ECO:0000259" key="1">
    <source>
        <dbReference type="Pfam" id="PF08929"/>
    </source>
</evidence>
<feature type="domain" description="PoNi C-terminal" evidence="1">
    <location>
        <begin position="139"/>
        <end position="243"/>
    </location>
</feature>
<dbReference type="Proteomes" id="UP000035017">
    <property type="component" value="Unassembled WGS sequence"/>
</dbReference>
<dbReference type="SUPFAM" id="SSF140731">
    <property type="entry name" value="PA2201 C-terminal domain-like"/>
    <property type="match status" value="1"/>
</dbReference>
<dbReference type="Pfam" id="PF08929">
    <property type="entry name" value="PoNi_C"/>
    <property type="match status" value="1"/>
</dbReference>
<accession>A0A0D0IYR3</accession>
<evidence type="ECO:0000313" key="3">
    <source>
        <dbReference type="Proteomes" id="UP000035017"/>
    </source>
</evidence>
<reference evidence="2 3" key="1">
    <citation type="submission" date="2014-12" db="EMBL/GenBank/DDBJ databases">
        <title>16Stimator: statistical estimation of ribosomal gene copy numbers from draft genome assemblies.</title>
        <authorList>
            <person name="Perisin M.A."/>
            <person name="Vetter M."/>
            <person name="Gilbert J.A."/>
            <person name="Bergelson J."/>
        </authorList>
    </citation>
    <scope>NUCLEOTIDE SEQUENCE [LARGE SCALE GENOMIC DNA]</scope>
    <source>
        <strain evidence="2 3">MEJ076</strain>
    </source>
</reference>
<dbReference type="AlphaFoldDB" id="A0A0D0IYR3"/>
<dbReference type="InterPro" id="IPR028983">
    <property type="entry name" value="PA2201-like_C"/>
</dbReference>